<dbReference type="EMBL" id="CP129113">
    <property type="protein sequence ID" value="WLV24157.1"/>
    <property type="molecule type" value="Genomic_DNA"/>
</dbReference>
<reference evidence="3" key="1">
    <citation type="submission" date="2023-06" db="EMBL/GenBank/DDBJ databases">
        <title>A Treasure from Seagulls: Isolation and Description of Aciduricobacillus qingdaonensis gen. nov., sp. nov., a Rare Obligately Uric Acid-utilizing Member in the Family Bacillaceae.</title>
        <authorList>
            <person name="Liu W."/>
            <person name="Wang B."/>
        </authorList>
    </citation>
    <scope>NUCLEOTIDE SEQUENCE</scope>
    <source>
        <strain evidence="3">44XB</strain>
    </source>
</reference>
<evidence type="ECO:0000313" key="4">
    <source>
        <dbReference type="Proteomes" id="UP001180087"/>
    </source>
</evidence>
<dbReference type="Proteomes" id="UP001180087">
    <property type="component" value="Chromosome"/>
</dbReference>
<dbReference type="InterPro" id="IPR025889">
    <property type="entry name" value="GSP17M-like_dom"/>
</dbReference>
<gene>
    <name evidence="3" type="ORF">QR721_10995</name>
</gene>
<feature type="region of interest" description="Disordered" evidence="1">
    <location>
        <begin position="146"/>
        <end position="218"/>
    </location>
</feature>
<proteinExistence type="predicted"/>
<feature type="compositionally biased region" description="Basic and acidic residues" evidence="1">
    <location>
        <begin position="200"/>
        <end position="218"/>
    </location>
</feature>
<feature type="region of interest" description="Disordered" evidence="1">
    <location>
        <begin position="117"/>
        <end position="136"/>
    </location>
</feature>
<name>A0ABY9KWS2_9BACI</name>
<sequence length="218" mass="24561">MEHEKKYIGTYRNEQEVLEKIHELKQEGYNGSDIYVVSHKADDIQMVRGRTDVELEVADQGSLFEQLKAFLRGDAPVREAFERMGIPTRKAEDFARESREGYILVFVDRDYSRLHAGESNNLDGTGIGQRRPINKDPMDAYSSKVGAEAAMEQDRAIKDKELQRKIGKTPHKDIAENRPKSGLGSHVGEDSGAGIVGEAQHADEEERSIVSPDSRKKY</sequence>
<dbReference type="Pfam" id="PF11181">
    <property type="entry name" value="YflT"/>
    <property type="match status" value="1"/>
</dbReference>
<organism evidence="3 4">
    <name type="scientific">Aciduricibacillus chroicocephali</name>
    <dbReference type="NCBI Taxonomy" id="3054939"/>
    <lineage>
        <taxon>Bacteria</taxon>
        <taxon>Bacillati</taxon>
        <taxon>Bacillota</taxon>
        <taxon>Bacilli</taxon>
        <taxon>Bacillales</taxon>
        <taxon>Bacillaceae</taxon>
        <taxon>Aciduricibacillus</taxon>
    </lineage>
</organism>
<evidence type="ECO:0000313" key="3">
    <source>
        <dbReference type="EMBL" id="WLV24157.1"/>
    </source>
</evidence>
<keyword evidence="4" id="KW-1185">Reference proteome</keyword>
<accession>A0ABY9KWS2</accession>
<evidence type="ECO:0000256" key="1">
    <source>
        <dbReference type="SAM" id="MobiDB-lite"/>
    </source>
</evidence>
<feature type="domain" description="General stress protein 17M-like" evidence="2">
    <location>
        <begin position="8"/>
        <end position="98"/>
    </location>
</feature>
<evidence type="ECO:0000259" key="2">
    <source>
        <dbReference type="Pfam" id="PF11181"/>
    </source>
</evidence>
<dbReference type="RefSeq" id="WP_348026897.1">
    <property type="nucleotide sequence ID" value="NZ_CP129113.1"/>
</dbReference>
<protein>
    <submittedName>
        <fullName evidence="3">General stress protein</fullName>
    </submittedName>
</protein>
<feature type="compositionally biased region" description="Basic and acidic residues" evidence="1">
    <location>
        <begin position="152"/>
        <end position="179"/>
    </location>
</feature>